<organism evidence="2 3">
    <name type="scientific">Stutzerimonas balearica</name>
    <dbReference type="NCBI Taxonomy" id="74829"/>
    <lineage>
        <taxon>Bacteria</taxon>
        <taxon>Pseudomonadati</taxon>
        <taxon>Pseudomonadota</taxon>
        <taxon>Gammaproteobacteria</taxon>
        <taxon>Pseudomonadales</taxon>
        <taxon>Pseudomonadaceae</taxon>
        <taxon>Stutzerimonas</taxon>
    </lineage>
</organism>
<dbReference type="EMBL" id="CP067013">
    <property type="protein sequence ID" value="QQN52176.1"/>
    <property type="molecule type" value="Genomic_DNA"/>
</dbReference>
<accession>A0A9X7YSM9</accession>
<dbReference type="RefSeq" id="WP_041107392.1">
    <property type="nucleotide sequence ID" value="NZ_CP045858.1"/>
</dbReference>
<evidence type="ECO:0000313" key="3">
    <source>
        <dbReference type="Proteomes" id="UP000595933"/>
    </source>
</evidence>
<feature type="region of interest" description="Disordered" evidence="1">
    <location>
        <begin position="52"/>
        <end position="74"/>
    </location>
</feature>
<sequence>MQRYHITHEDDRWVLKEEGDRRVLVEATTKEEIISETRDYMKLRTGSVKIHTQDGRIEEERTYPRDQDPRETCG</sequence>
<dbReference type="AlphaFoldDB" id="A0A9X7YSM9"/>
<gene>
    <name evidence="2" type="ORF">I6H70_07005</name>
</gene>
<evidence type="ECO:0000256" key="1">
    <source>
        <dbReference type="SAM" id="MobiDB-lite"/>
    </source>
</evidence>
<protein>
    <submittedName>
        <fullName evidence="2">DUF2188 domain-containing protein</fullName>
    </submittedName>
</protein>
<dbReference type="Proteomes" id="UP000595933">
    <property type="component" value="Chromosome"/>
</dbReference>
<reference evidence="2 3" key="1">
    <citation type="submission" date="2020-12" db="EMBL/GenBank/DDBJ databases">
        <title>FDA dAtabase for Regulatory Grade micrObial Sequences (FDA-ARGOS): Supporting development and validation of Infectious Disease Dx tests.</title>
        <authorList>
            <person name="Sproer C."/>
            <person name="Gronow S."/>
            <person name="Severitt S."/>
            <person name="Schroder I."/>
            <person name="Tallon L."/>
            <person name="Sadzewicz L."/>
            <person name="Zhao X."/>
            <person name="Boylan J."/>
            <person name="Ott S."/>
            <person name="Bowen H."/>
            <person name="Vavikolanu K."/>
            <person name="Mehta A."/>
            <person name="Aluvathingal J."/>
            <person name="Nadendla S."/>
            <person name="Lowell S."/>
            <person name="Myers T."/>
            <person name="Yan Y."/>
            <person name="Sichtig H."/>
        </authorList>
    </citation>
    <scope>NUCLEOTIDE SEQUENCE [LARGE SCALE GENOMIC DNA]</scope>
    <source>
        <strain evidence="2 3">FDAARGOS_1013</strain>
    </source>
</reference>
<dbReference type="Pfam" id="PF09954">
    <property type="entry name" value="DUF2188"/>
    <property type="match status" value="1"/>
</dbReference>
<name>A0A9X7YSM9_9GAMM</name>
<proteinExistence type="predicted"/>
<dbReference type="InterPro" id="IPR018691">
    <property type="entry name" value="DUF2188"/>
</dbReference>
<evidence type="ECO:0000313" key="2">
    <source>
        <dbReference type="EMBL" id="QQN52176.1"/>
    </source>
</evidence>